<protein>
    <recommendedName>
        <fullName evidence="9">Dynein regulatory complex protein 1</fullName>
    </recommendedName>
</protein>
<proteinExistence type="inferred from homology"/>
<dbReference type="PANTHER" id="PTHR21625">
    <property type="entry name" value="NYD-SP28 PROTEIN"/>
    <property type="match status" value="1"/>
</dbReference>
<dbReference type="InterPro" id="IPR029440">
    <property type="entry name" value="DRC1_C"/>
</dbReference>
<dbReference type="OrthoDB" id="10260459at2759"/>
<feature type="domain" description="Dynein regulatory complex protein 1/2 N-terminal" evidence="5">
    <location>
        <begin position="81"/>
        <end position="180"/>
    </location>
</feature>
<dbReference type="Proteomes" id="UP001153636">
    <property type="component" value="Chromosome 6"/>
</dbReference>
<feature type="coiled-coil region" evidence="3">
    <location>
        <begin position="340"/>
        <end position="367"/>
    </location>
</feature>
<evidence type="ECO:0000256" key="2">
    <source>
        <dbReference type="ARBA" id="ARBA00023054"/>
    </source>
</evidence>
<sequence>MEVRAGPSITSSDPEERKLARRLRIERREKAIAWAKLGKNDEEEEVVIAKTPVELQVEKSNKTLNYLLKEGDAYVRNIRRAADIRLQERNKINDVTKQRIETEFEAQSKEAEEKFDEIISKWAGLTILNDPLQIHEAILHQKSQCVGLLQKKDEFIKKLKLELMEVDKNFDKDVAKQKDDMEILTHRINLQIKYLKTAFEKQFRTIQNVIQSEQQKFFKMRNDLWNDLYKKYMDKEYENSEFIIEQRNEMRHLLIETRDNFAEELRQTNIRLDIDVHVSRDELERIKAIVKNNLEKWEYNFWILESRRNENVFIKAEQKKKITYLQGKIIGLQKNLRDFYNQMAKKIQRHEESLKKLKHDILQIEDKADHFASSNEILFNQIWDLNRHSVLDLLDQIYQIDKTLHQQQLGLPWNEPNIKDIDKQLMPSYQHALTIIHNVNQQKKSTKNVHKNNGSYASQSQKKENEPSSLTESITDFNPTYRKLVRHLMGLISDKSGFLTESRLQSILKGFEDKDRNLIKVWNVFDSLDINGIDEIDALITYFLPYCFCPVCVDSGGVPLEQEHRLSSLFTQSVAGKSEMTQGLSMFLVHLQNAFEGIQQPNAVIDDVLFELIDSSINIPQDQPSVTGTISEDMLNIVHTEMEKEKKSKKKHVSADEKFLCINNHPLVISSVYIMVALKDYVTSYLEHSKEFPTNEERLRRHRFTISRLLDNKDIKMIWSMLKDGFSKDQSRIWNGLEEGVKKYYDILVHRKAISEDVLKLRRENHKLKKLLNIYMANSKVMPRICGVRSIV</sequence>
<evidence type="ECO:0000313" key="7">
    <source>
        <dbReference type="EMBL" id="CAH1112128.1"/>
    </source>
</evidence>
<dbReference type="GO" id="GO:0003352">
    <property type="term" value="P:regulation of cilium movement"/>
    <property type="evidence" value="ECO:0007669"/>
    <property type="project" value="TreeGrafter"/>
</dbReference>
<evidence type="ECO:0000313" key="8">
    <source>
        <dbReference type="Proteomes" id="UP001153636"/>
    </source>
</evidence>
<evidence type="ECO:0000259" key="6">
    <source>
        <dbReference type="Pfam" id="PF14775"/>
    </source>
</evidence>
<feature type="domain" description="Dynein regulatory complex protein 1 C-terminal" evidence="6">
    <location>
        <begin position="719"/>
        <end position="776"/>
    </location>
</feature>
<evidence type="ECO:0000256" key="3">
    <source>
        <dbReference type="SAM" id="Coils"/>
    </source>
</evidence>
<keyword evidence="8" id="KW-1185">Reference proteome</keyword>
<dbReference type="Pfam" id="PF14775">
    <property type="entry name" value="NYD-SP28_assoc"/>
    <property type="match status" value="1"/>
</dbReference>
<accession>A0A9P0D8F6</accession>
<evidence type="ECO:0008006" key="9">
    <source>
        <dbReference type="Google" id="ProtNLM"/>
    </source>
</evidence>
<name>A0A9P0D8F6_9CUCU</name>
<dbReference type="EMBL" id="OV651818">
    <property type="protein sequence ID" value="CAH1112128.1"/>
    <property type="molecule type" value="Genomic_DNA"/>
</dbReference>
<feature type="compositionally biased region" description="Polar residues" evidence="4">
    <location>
        <begin position="451"/>
        <end position="460"/>
    </location>
</feature>
<dbReference type="GO" id="GO:0070286">
    <property type="term" value="P:axonemal dynein complex assembly"/>
    <property type="evidence" value="ECO:0007669"/>
    <property type="project" value="InterPro"/>
</dbReference>
<keyword evidence="2 3" id="KW-0175">Coiled coil</keyword>
<evidence type="ECO:0000256" key="4">
    <source>
        <dbReference type="SAM" id="MobiDB-lite"/>
    </source>
</evidence>
<dbReference type="Pfam" id="PF14772">
    <property type="entry name" value="NYD-SP28"/>
    <property type="match status" value="1"/>
</dbReference>
<dbReference type="GO" id="GO:0005858">
    <property type="term" value="C:axonemal dynein complex"/>
    <property type="evidence" value="ECO:0007669"/>
    <property type="project" value="InterPro"/>
</dbReference>
<dbReference type="InterPro" id="IPR039750">
    <property type="entry name" value="DRC1/DRC2"/>
</dbReference>
<gene>
    <name evidence="7" type="ORF">PSYICH_LOCUS11739</name>
</gene>
<dbReference type="AlphaFoldDB" id="A0A9P0D8F6"/>
<comment type="similarity">
    <text evidence="1">Belongs to the DRC1 family.</text>
</comment>
<evidence type="ECO:0000259" key="5">
    <source>
        <dbReference type="Pfam" id="PF14772"/>
    </source>
</evidence>
<evidence type="ECO:0000256" key="1">
    <source>
        <dbReference type="ARBA" id="ARBA00009688"/>
    </source>
</evidence>
<dbReference type="GO" id="GO:0060285">
    <property type="term" value="P:cilium-dependent cell motility"/>
    <property type="evidence" value="ECO:0007669"/>
    <property type="project" value="TreeGrafter"/>
</dbReference>
<feature type="region of interest" description="Disordered" evidence="4">
    <location>
        <begin position="442"/>
        <end position="474"/>
    </location>
</feature>
<organism evidence="7 8">
    <name type="scientific">Psylliodes chrysocephalus</name>
    <dbReference type="NCBI Taxonomy" id="3402493"/>
    <lineage>
        <taxon>Eukaryota</taxon>
        <taxon>Metazoa</taxon>
        <taxon>Ecdysozoa</taxon>
        <taxon>Arthropoda</taxon>
        <taxon>Hexapoda</taxon>
        <taxon>Insecta</taxon>
        <taxon>Pterygota</taxon>
        <taxon>Neoptera</taxon>
        <taxon>Endopterygota</taxon>
        <taxon>Coleoptera</taxon>
        <taxon>Polyphaga</taxon>
        <taxon>Cucujiformia</taxon>
        <taxon>Chrysomeloidea</taxon>
        <taxon>Chrysomelidae</taxon>
        <taxon>Galerucinae</taxon>
        <taxon>Alticini</taxon>
        <taxon>Psylliodes</taxon>
    </lineage>
</organism>
<dbReference type="PANTHER" id="PTHR21625:SF1">
    <property type="entry name" value="DYNEIN REGULATORY COMPLEX PROTEIN 1"/>
    <property type="match status" value="1"/>
</dbReference>
<dbReference type="InterPro" id="IPR039505">
    <property type="entry name" value="DRC1/2_N"/>
</dbReference>
<reference evidence="7" key="1">
    <citation type="submission" date="2022-01" db="EMBL/GenBank/DDBJ databases">
        <authorList>
            <person name="King R."/>
        </authorList>
    </citation>
    <scope>NUCLEOTIDE SEQUENCE</scope>
</reference>